<evidence type="ECO:0000313" key="6">
    <source>
        <dbReference type="EMBL" id="KAJ7368705.1"/>
    </source>
</evidence>
<dbReference type="PROSITE" id="PS00058">
    <property type="entry name" value="DNA_MISMATCH_REPAIR_1"/>
    <property type="match status" value="1"/>
</dbReference>
<feature type="domain" description="MutL C-terminal dimerisation" evidence="4">
    <location>
        <begin position="568"/>
        <end position="778"/>
    </location>
</feature>
<evidence type="ECO:0000256" key="3">
    <source>
        <dbReference type="SAM" id="MobiDB-lite"/>
    </source>
</evidence>
<name>A0AAD7AVS3_9AGAR</name>
<keyword evidence="7" id="KW-1185">Reference proteome</keyword>
<dbReference type="SMART" id="SM00853">
    <property type="entry name" value="MutL_C"/>
    <property type="match status" value="1"/>
</dbReference>
<organism evidence="6 7">
    <name type="scientific">Mycena albidolilacea</name>
    <dbReference type="NCBI Taxonomy" id="1033008"/>
    <lineage>
        <taxon>Eukaryota</taxon>
        <taxon>Fungi</taxon>
        <taxon>Dikarya</taxon>
        <taxon>Basidiomycota</taxon>
        <taxon>Agaricomycotina</taxon>
        <taxon>Agaricomycetes</taxon>
        <taxon>Agaricomycetidae</taxon>
        <taxon>Agaricales</taxon>
        <taxon>Marasmiineae</taxon>
        <taxon>Mycenaceae</taxon>
        <taxon>Mycena</taxon>
    </lineage>
</organism>
<comment type="caution">
    <text evidence="6">The sequence shown here is derived from an EMBL/GenBank/DDBJ whole genome shotgun (WGS) entry which is preliminary data.</text>
</comment>
<dbReference type="GO" id="GO:0006298">
    <property type="term" value="P:mismatch repair"/>
    <property type="evidence" value="ECO:0007669"/>
    <property type="project" value="InterPro"/>
</dbReference>
<dbReference type="InterPro" id="IPR013507">
    <property type="entry name" value="DNA_mismatch_S5_2-like"/>
</dbReference>
<dbReference type="GO" id="GO:0030983">
    <property type="term" value="F:mismatched DNA binding"/>
    <property type="evidence" value="ECO:0007669"/>
    <property type="project" value="InterPro"/>
</dbReference>
<dbReference type="SUPFAM" id="SSF54211">
    <property type="entry name" value="Ribosomal protein S5 domain 2-like"/>
    <property type="match status" value="1"/>
</dbReference>
<dbReference type="PANTHER" id="PTHR10073:SF47">
    <property type="entry name" value="DNA MISMATCH REPAIR PROTEIN MLH3"/>
    <property type="match status" value="1"/>
</dbReference>
<dbReference type="InterPro" id="IPR020568">
    <property type="entry name" value="Ribosomal_Su5_D2-typ_SF"/>
</dbReference>
<evidence type="ECO:0008006" key="8">
    <source>
        <dbReference type="Google" id="ProtNLM"/>
    </source>
</evidence>
<protein>
    <recommendedName>
        <fullName evidence="8">MutL C-terminal dimerisation domain-containing protein</fullName>
    </recommendedName>
</protein>
<dbReference type="InterPro" id="IPR038973">
    <property type="entry name" value="MutL/Mlh/Pms-like"/>
</dbReference>
<dbReference type="GO" id="GO:0032300">
    <property type="term" value="C:mismatch repair complex"/>
    <property type="evidence" value="ECO:0007669"/>
    <property type="project" value="InterPro"/>
</dbReference>
<dbReference type="SUPFAM" id="SSF55874">
    <property type="entry name" value="ATPase domain of HSP90 chaperone/DNA topoisomerase II/histidine kinase"/>
    <property type="match status" value="1"/>
</dbReference>
<reference evidence="6" key="1">
    <citation type="submission" date="2023-03" db="EMBL/GenBank/DDBJ databases">
        <title>Massive genome expansion in bonnet fungi (Mycena s.s.) driven by repeated elements and novel gene families across ecological guilds.</title>
        <authorList>
            <consortium name="Lawrence Berkeley National Laboratory"/>
            <person name="Harder C.B."/>
            <person name="Miyauchi S."/>
            <person name="Viragh M."/>
            <person name="Kuo A."/>
            <person name="Thoen E."/>
            <person name="Andreopoulos B."/>
            <person name="Lu D."/>
            <person name="Skrede I."/>
            <person name="Drula E."/>
            <person name="Henrissat B."/>
            <person name="Morin E."/>
            <person name="Kohler A."/>
            <person name="Barry K."/>
            <person name="LaButti K."/>
            <person name="Morin E."/>
            <person name="Salamov A."/>
            <person name="Lipzen A."/>
            <person name="Mereny Z."/>
            <person name="Hegedus B."/>
            <person name="Baldrian P."/>
            <person name="Stursova M."/>
            <person name="Weitz H."/>
            <person name="Taylor A."/>
            <person name="Grigoriev I.V."/>
            <person name="Nagy L.G."/>
            <person name="Martin F."/>
            <person name="Kauserud H."/>
        </authorList>
    </citation>
    <scope>NUCLEOTIDE SEQUENCE</scope>
    <source>
        <strain evidence="6">CBHHK002</strain>
    </source>
</reference>
<dbReference type="SMART" id="SM01340">
    <property type="entry name" value="DNA_mis_repair"/>
    <property type="match status" value="1"/>
</dbReference>
<dbReference type="InterPro" id="IPR036890">
    <property type="entry name" value="HATPase_C_sf"/>
</dbReference>
<dbReference type="SUPFAM" id="SSF118116">
    <property type="entry name" value="DNA mismatch repair protein MutL"/>
    <property type="match status" value="1"/>
</dbReference>
<dbReference type="InterPro" id="IPR014762">
    <property type="entry name" value="DNA_mismatch_repair_CS"/>
</dbReference>
<dbReference type="GO" id="GO:0140664">
    <property type="term" value="F:ATP-dependent DNA damage sensor activity"/>
    <property type="evidence" value="ECO:0007669"/>
    <property type="project" value="InterPro"/>
</dbReference>
<accession>A0AAD7AVS3</accession>
<evidence type="ECO:0000256" key="2">
    <source>
        <dbReference type="ARBA" id="ARBA00022763"/>
    </source>
</evidence>
<proteinExistence type="inferred from homology"/>
<dbReference type="PANTHER" id="PTHR10073">
    <property type="entry name" value="DNA MISMATCH REPAIR PROTEIN MLH, PMS, MUTL"/>
    <property type="match status" value="1"/>
</dbReference>
<dbReference type="Pfam" id="PF01119">
    <property type="entry name" value="DNA_mis_repair"/>
    <property type="match status" value="1"/>
</dbReference>
<dbReference type="Gene3D" id="3.30.565.10">
    <property type="entry name" value="Histidine kinase-like ATPase, C-terminal domain"/>
    <property type="match status" value="1"/>
</dbReference>
<dbReference type="Pfam" id="PF13589">
    <property type="entry name" value="HATPase_c_3"/>
    <property type="match status" value="1"/>
</dbReference>
<sequence length="831" mass="92569">MDAAIEPLPDVTRSKLRSTQILTSLSQIVSELLQNSLDAGARQIDIGVDCEEWNCWVRDDGSGMSKDGMGILGTGLDAGRYGTSKAYAPDSLDNLSAFGFRGEALASCADICCLEISSRTARSMQTWSIIVKGAKTLYNGPAVRWRRESPGTTVCIRDAFYNLPVRRLSHPTPARTLDAIRHEIETFALVFPNVAFTLENTHSGKDDKDMLLRIPKTTSMLTAFRHIYGRALAQHVEEIDATSGELRLRGFISLDGAYSKTCQFLYINRHPISLCELHHVIDSHFASSSFAKHAFDEAGETSLRSTVRRSPRKSEKKPVYVLDLSIPSQQIDNCLEPAKAAVHLRNKNVVASLLGSTVQAFLIRHGFSSENKANVMPRGSPSPSPRKRRKYDFEDDSGYAEPGSENPTFQQLFREASPAPLYTSEETAELLWTDAHTGQIYVVNARTGNSYRKSEPPPVDSDGGIPCNPQGPTLARQKAGGIESLDKPEMPDWIQKALEANDTYTVTEKKIPSLTHLPAPDADAETHQHDCHEAQKFSDYLKAGQPYGDSTSASSRRFQKEDLRNAQVIEQVDRKFIACLINDSSTETATATTRTLVLIDQHAADERVRVERFLKELCLGYLSNVNAGDKNDRLQLRDLSPLVPILLTRHEERQLRDLSTRRVFGHWGFRFVEPAVEAVHETEQGIDAGSANGYSQVFVQGVPELVADKLLLDDELRDFVKAFLAKVESDPPRAQTDAENDKDDEFRWLRALRWCPQQLLDLVNSKACRGAIMFNDPLTHAQCEKLVDNLRQTAFPFQCAHGRPSLAPLIDLGKDHARRQKICRWSSLGGP</sequence>
<evidence type="ECO:0000256" key="1">
    <source>
        <dbReference type="ARBA" id="ARBA00006082"/>
    </source>
</evidence>
<dbReference type="InterPro" id="IPR014721">
    <property type="entry name" value="Ribsml_uS5_D2-typ_fold_subgr"/>
</dbReference>
<feature type="domain" description="DNA mismatch repair protein S5" evidence="5">
    <location>
        <begin position="224"/>
        <end position="363"/>
    </location>
</feature>
<dbReference type="AlphaFoldDB" id="A0AAD7AVS3"/>
<gene>
    <name evidence="6" type="ORF">DFH08DRAFT_31742</name>
</gene>
<dbReference type="GO" id="GO:0016887">
    <property type="term" value="F:ATP hydrolysis activity"/>
    <property type="evidence" value="ECO:0007669"/>
    <property type="project" value="InterPro"/>
</dbReference>
<dbReference type="Gene3D" id="3.30.1540.20">
    <property type="entry name" value="MutL, C-terminal domain, dimerisation subdomain"/>
    <property type="match status" value="1"/>
</dbReference>
<dbReference type="EMBL" id="JARIHO010000001">
    <property type="protein sequence ID" value="KAJ7368705.1"/>
    <property type="molecule type" value="Genomic_DNA"/>
</dbReference>
<dbReference type="Proteomes" id="UP001218218">
    <property type="component" value="Unassembled WGS sequence"/>
</dbReference>
<comment type="similarity">
    <text evidence="1">Belongs to the DNA mismatch repair MutL/HexB family.</text>
</comment>
<dbReference type="GO" id="GO:0061982">
    <property type="term" value="P:meiosis I cell cycle process"/>
    <property type="evidence" value="ECO:0007669"/>
    <property type="project" value="UniProtKB-ARBA"/>
</dbReference>
<evidence type="ECO:0000259" key="4">
    <source>
        <dbReference type="SMART" id="SM00853"/>
    </source>
</evidence>
<dbReference type="InterPro" id="IPR042120">
    <property type="entry name" value="MutL_C_dimsub"/>
</dbReference>
<dbReference type="Gene3D" id="3.30.230.10">
    <property type="match status" value="1"/>
</dbReference>
<dbReference type="GO" id="GO:0005524">
    <property type="term" value="F:ATP binding"/>
    <property type="evidence" value="ECO:0007669"/>
    <property type="project" value="InterPro"/>
</dbReference>
<dbReference type="InterPro" id="IPR014790">
    <property type="entry name" value="MutL_C"/>
</dbReference>
<evidence type="ECO:0000313" key="7">
    <source>
        <dbReference type="Proteomes" id="UP001218218"/>
    </source>
</evidence>
<evidence type="ECO:0000259" key="5">
    <source>
        <dbReference type="SMART" id="SM01340"/>
    </source>
</evidence>
<keyword evidence="2" id="KW-0227">DNA damage</keyword>
<feature type="region of interest" description="Disordered" evidence="3">
    <location>
        <begin position="372"/>
        <end position="407"/>
    </location>
</feature>
<dbReference type="InterPro" id="IPR037198">
    <property type="entry name" value="MutL_C_sf"/>
</dbReference>